<feature type="region of interest" description="Disordered" evidence="1">
    <location>
        <begin position="92"/>
        <end position="115"/>
    </location>
</feature>
<feature type="compositionally biased region" description="Basic and acidic residues" evidence="1">
    <location>
        <begin position="96"/>
        <end position="115"/>
    </location>
</feature>
<accession>A0A6G9CRF3</accession>
<dbReference type="AlphaFoldDB" id="A0A6G9CRF3"/>
<evidence type="ECO:0000256" key="1">
    <source>
        <dbReference type="SAM" id="MobiDB-lite"/>
    </source>
</evidence>
<evidence type="ECO:0000313" key="2">
    <source>
        <dbReference type="EMBL" id="QIP39286.1"/>
    </source>
</evidence>
<gene>
    <name evidence="2" type="ORF">G9444_2042</name>
</gene>
<dbReference type="Proteomes" id="UP000502345">
    <property type="component" value="Chromosome"/>
</dbReference>
<dbReference type="AntiFam" id="ANF00155">
    <property type="entry name" value="Shadow ORF (opposite secY)"/>
</dbReference>
<proteinExistence type="predicted"/>
<dbReference type="EMBL" id="CP050124">
    <property type="protein sequence ID" value="QIP39286.1"/>
    <property type="molecule type" value="Genomic_DNA"/>
</dbReference>
<name>A0A6G9CRF3_RHOER</name>
<sequence length="216" mass="24048">MTPGLVHLQRQVRRGSAVHLASDHPLRVLHRDTTLTLLDEDDTGDDQQRCEADEGEDQRTTAVEDCLALARDTRCDTGEDEEGHAVADATFGDDLAEPHDHGSTGSHDQHDDDKTEDRLVGDDVVTALEQLSACRKSDDAGRLQDCQSNGQVTRVLRHLGLAGLAFFPKFLELRNHHGQELHDDARRDVRHDADRKDRHLQQSAAGEQVDQRVDTC</sequence>
<evidence type="ECO:0000313" key="3">
    <source>
        <dbReference type="Proteomes" id="UP000502345"/>
    </source>
</evidence>
<feature type="region of interest" description="Disordered" evidence="1">
    <location>
        <begin position="182"/>
        <end position="216"/>
    </location>
</feature>
<feature type="region of interest" description="Disordered" evidence="1">
    <location>
        <begin position="39"/>
        <end position="61"/>
    </location>
</feature>
<organism evidence="2 3">
    <name type="scientific">Rhodococcus erythropolis</name>
    <name type="common">Arthrobacter picolinophilus</name>
    <dbReference type="NCBI Taxonomy" id="1833"/>
    <lineage>
        <taxon>Bacteria</taxon>
        <taxon>Bacillati</taxon>
        <taxon>Actinomycetota</taxon>
        <taxon>Actinomycetes</taxon>
        <taxon>Mycobacteriales</taxon>
        <taxon>Nocardiaceae</taxon>
        <taxon>Rhodococcus</taxon>
        <taxon>Rhodococcus erythropolis group</taxon>
    </lineage>
</organism>
<reference evidence="2 3" key="1">
    <citation type="submission" date="2020-03" db="EMBL/GenBank/DDBJ databases">
        <title>Screen low temperature-resistant strains for efficient degradation of petroleum hydrocarbons under the low temperature.</title>
        <authorList>
            <person name="Wang Y."/>
            <person name="Chen J."/>
        </authorList>
    </citation>
    <scope>NUCLEOTIDE SEQUENCE [LARGE SCALE GENOMIC DNA]</scope>
    <source>
        <strain evidence="2 3">KB1</strain>
    </source>
</reference>
<protein>
    <submittedName>
        <fullName evidence="2">Uncharacterized protein</fullName>
    </submittedName>
</protein>
<feature type="compositionally biased region" description="Basic and acidic residues" evidence="1">
    <location>
        <begin position="182"/>
        <end position="200"/>
    </location>
</feature>